<dbReference type="AlphaFoldDB" id="A0A6C1DV63"/>
<keyword evidence="3" id="KW-1185">Reference proteome</keyword>
<accession>A0A6C1DV63</accession>
<sequence>MEEQGKKSDFDLSHHEYGPGSLTPNDNNEEVPDLLDEAMQDAKEADESERGMPLMTALKTYPKAAAWSLLVSTTLIQEGYDTAILGSFYALPVFKNMVL</sequence>
<reference evidence="2 3" key="1">
    <citation type="journal article" date="2019" name="BMC Genomics">
        <title>Chromosome level assembly and comparative genome analysis confirm lager-brewing yeasts originated from a single hybridization.</title>
        <authorList>
            <person name="Salazar A.N."/>
            <person name="Gorter de Vries A.R."/>
            <person name="van den Broek M."/>
            <person name="Brouwers N."/>
            <person name="de la Torre Cortes P."/>
            <person name="Kuijpers N.G.A."/>
            <person name="Daran J.G."/>
            <person name="Abeel T."/>
        </authorList>
    </citation>
    <scope>NUCLEOTIDE SEQUENCE [LARGE SCALE GENOMIC DNA]</scope>
    <source>
        <strain evidence="2 3">CBS 1483</strain>
    </source>
</reference>
<evidence type="ECO:0000256" key="1">
    <source>
        <dbReference type="SAM" id="MobiDB-lite"/>
    </source>
</evidence>
<name>A0A6C1DV63_SACPS</name>
<proteinExistence type="predicted"/>
<feature type="region of interest" description="Disordered" evidence="1">
    <location>
        <begin position="1"/>
        <end position="32"/>
    </location>
</feature>
<dbReference type="EMBL" id="CP048992">
    <property type="protein sequence ID" value="QID80922.1"/>
    <property type="molecule type" value="Genomic_DNA"/>
</dbReference>
<dbReference type="Proteomes" id="UP000501346">
    <property type="component" value="Chromosome ScXI"/>
</dbReference>
<evidence type="ECO:0000313" key="2">
    <source>
        <dbReference type="EMBL" id="QID80922.1"/>
    </source>
</evidence>
<dbReference type="OrthoDB" id="6612291at2759"/>
<organism evidence="2 3">
    <name type="scientific">Saccharomyces pastorianus</name>
    <name type="common">Lager yeast</name>
    <name type="synonym">Saccharomyces cerevisiae x Saccharomyces eubayanus</name>
    <dbReference type="NCBI Taxonomy" id="27292"/>
    <lineage>
        <taxon>Eukaryota</taxon>
        <taxon>Fungi</taxon>
        <taxon>Dikarya</taxon>
        <taxon>Ascomycota</taxon>
        <taxon>Saccharomycotina</taxon>
        <taxon>Saccharomycetes</taxon>
        <taxon>Saccharomycetales</taxon>
        <taxon>Saccharomycetaceae</taxon>
        <taxon>Saccharomyces</taxon>
    </lineage>
</organism>
<evidence type="ECO:0000313" key="3">
    <source>
        <dbReference type="Proteomes" id="UP000501346"/>
    </source>
</evidence>
<protein>
    <submittedName>
        <fullName evidence="2">Maltose permease</fullName>
    </submittedName>
</protein>
<gene>
    <name evidence="2" type="primary">MAL31_3</name>
    <name evidence="2" type="ORF">GRS66_003277</name>
</gene>
<feature type="compositionally biased region" description="Basic and acidic residues" evidence="1">
    <location>
        <begin position="1"/>
        <end position="17"/>
    </location>
</feature>